<feature type="region of interest" description="Disordered" evidence="1">
    <location>
        <begin position="128"/>
        <end position="345"/>
    </location>
</feature>
<feature type="region of interest" description="Disordered" evidence="1">
    <location>
        <begin position="369"/>
        <end position="412"/>
    </location>
</feature>
<keyword evidence="3" id="KW-1185">Reference proteome</keyword>
<feature type="compositionally biased region" description="Low complexity" evidence="1">
    <location>
        <begin position="317"/>
        <end position="335"/>
    </location>
</feature>
<feature type="compositionally biased region" description="Low complexity" evidence="1">
    <location>
        <begin position="183"/>
        <end position="196"/>
    </location>
</feature>
<evidence type="ECO:0000256" key="1">
    <source>
        <dbReference type="SAM" id="MobiDB-lite"/>
    </source>
</evidence>
<sequence length="412" mass="42862">MVVSAAHLPSQSELIWERIKGALGIPPELDVDYDFLNDDESSPDTSDISDDEGKGARGHWSDWDATMDSPVYARKRLSMESPVPSLYSAKRDDHEAHFSSQIEEKLQDIKSGLGSSSTGNKVTVTASGETTTVPTPYGRGARSPPDQNHGVVIGTFSPPNTSHQEVYPADPTPTEYISIEPILAPSTSNSFSSLSGNPPPLSLPGSLGAGDGLGDIAEGAEEEEYEESTTDAPASTTETAGEGASSAPEDDPNYISPSQIQGLRISTSPMPLPASFGTPPLLSPISPLPPLSPMSPSGGGESPSHTQTYTQPQAIPSSGSYSSSRPHSRASSFSSIGPFQRSESTGNLSASWSAAAAIAAAAAMQEGKSSYYAGSDAGDSSGYISDGDRLPGNPLFPSNFARLGRGPSLRAK</sequence>
<dbReference type="EMBL" id="JANKHO010003337">
    <property type="protein sequence ID" value="KAJ3484326.1"/>
    <property type="molecule type" value="Genomic_DNA"/>
</dbReference>
<dbReference type="Proteomes" id="UP001148786">
    <property type="component" value="Unassembled WGS sequence"/>
</dbReference>
<feature type="compositionally biased region" description="Polar residues" evidence="1">
    <location>
        <begin position="255"/>
        <end position="269"/>
    </location>
</feature>
<feature type="compositionally biased region" description="Polar residues" evidence="1">
    <location>
        <begin position="305"/>
        <end position="316"/>
    </location>
</feature>
<protein>
    <submittedName>
        <fullName evidence="2">Uncharacterized protein</fullName>
    </submittedName>
</protein>
<comment type="caution">
    <text evidence="2">The sequence shown here is derived from an EMBL/GenBank/DDBJ whole genome shotgun (WGS) entry which is preliminary data.</text>
</comment>
<reference evidence="2" key="1">
    <citation type="submission" date="2022-07" db="EMBL/GenBank/DDBJ databases">
        <title>Genome Sequence of Agrocybe chaxingu.</title>
        <authorList>
            <person name="Buettner E."/>
        </authorList>
    </citation>
    <scope>NUCLEOTIDE SEQUENCE</scope>
    <source>
        <strain evidence="2">MP-N11</strain>
    </source>
</reference>
<evidence type="ECO:0000313" key="3">
    <source>
        <dbReference type="Proteomes" id="UP001148786"/>
    </source>
</evidence>
<organism evidence="2 3">
    <name type="scientific">Agrocybe chaxingu</name>
    <dbReference type="NCBI Taxonomy" id="84603"/>
    <lineage>
        <taxon>Eukaryota</taxon>
        <taxon>Fungi</taxon>
        <taxon>Dikarya</taxon>
        <taxon>Basidiomycota</taxon>
        <taxon>Agaricomycotina</taxon>
        <taxon>Agaricomycetes</taxon>
        <taxon>Agaricomycetidae</taxon>
        <taxon>Agaricales</taxon>
        <taxon>Agaricineae</taxon>
        <taxon>Strophariaceae</taxon>
        <taxon>Agrocybe</taxon>
    </lineage>
</organism>
<dbReference type="OrthoDB" id="2591449at2759"/>
<accession>A0A9W8JRD8</accession>
<feature type="compositionally biased region" description="Acidic residues" evidence="1">
    <location>
        <begin position="34"/>
        <end position="50"/>
    </location>
</feature>
<proteinExistence type="predicted"/>
<gene>
    <name evidence="2" type="ORF">NLJ89_g11989</name>
</gene>
<feature type="region of interest" description="Disordered" evidence="1">
    <location>
        <begin position="34"/>
        <end position="64"/>
    </location>
</feature>
<name>A0A9W8JRD8_9AGAR</name>
<dbReference type="AlphaFoldDB" id="A0A9W8JRD8"/>
<feature type="compositionally biased region" description="Basic and acidic residues" evidence="1">
    <location>
        <begin position="51"/>
        <end position="62"/>
    </location>
</feature>
<evidence type="ECO:0000313" key="2">
    <source>
        <dbReference type="EMBL" id="KAJ3484326.1"/>
    </source>
</evidence>
<feature type="compositionally biased region" description="Acidic residues" evidence="1">
    <location>
        <begin position="218"/>
        <end position="229"/>
    </location>
</feature>